<name>A0ABU5TAM4_9MICC</name>
<organism evidence="1 2">
    <name type="scientific">Sinomonas terricola</name>
    <dbReference type="NCBI Taxonomy" id="3110330"/>
    <lineage>
        <taxon>Bacteria</taxon>
        <taxon>Bacillati</taxon>
        <taxon>Actinomycetota</taxon>
        <taxon>Actinomycetes</taxon>
        <taxon>Micrococcales</taxon>
        <taxon>Micrococcaceae</taxon>
        <taxon>Sinomonas</taxon>
    </lineage>
</organism>
<keyword evidence="2" id="KW-1185">Reference proteome</keyword>
<reference evidence="1 2" key="1">
    <citation type="submission" date="2023-12" db="EMBL/GenBank/DDBJ databases">
        <title>Sinomonas terricola sp. nov, isolated from litchi orchard soil in Guangdong, PR China.</title>
        <authorList>
            <person name="Jiaxin W."/>
            <person name="Yang Z."/>
            <person name="Honghui Z."/>
        </authorList>
    </citation>
    <scope>NUCLEOTIDE SEQUENCE [LARGE SCALE GENOMIC DNA]</scope>
    <source>
        <strain evidence="1 2">JGH33</strain>
    </source>
</reference>
<gene>
    <name evidence="1" type="ORF">SPF06_18525</name>
</gene>
<proteinExistence type="predicted"/>
<dbReference type="EMBL" id="JAYGGQ010000017">
    <property type="protein sequence ID" value="MEA5456723.1"/>
    <property type="molecule type" value="Genomic_DNA"/>
</dbReference>
<evidence type="ECO:0000313" key="1">
    <source>
        <dbReference type="EMBL" id="MEA5456723.1"/>
    </source>
</evidence>
<accession>A0ABU5TAM4</accession>
<comment type="caution">
    <text evidence="1">The sequence shown here is derived from an EMBL/GenBank/DDBJ whole genome shotgun (WGS) entry which is preliminary data.</text>
</comment>
<dbReference type="RefSeq" id="WP_323280625.1">
    <property type="nucleotide sequence ID" value="NZ_JAYGGQ010000017.1"/>
</dbReference>
<evidence type="ECO:0000313" key="2">
    <source>
        <dbReference type="Proteomes" id="UP001304769"/>
    </source>
</evidence>
<sequence>MSAWIVSQDHIDLMVTVALRIAEFNPRYVDVAAAGDALGTDLWEENHRSVNHRYSESTPTPAYSWTPVADVEGGAPLVGAHLVQILKAVHCYDYQTCEHPEWTSSKAFYVSRTIEQWAERQLGAMDWPEDEATVFPDHPPRWRGMDDAAWGWDRENGFKASHPASPAGE</sequence>
<protein>
    <submittedName>
        <fullName evidence="1">Uncharacterized protein</fullName>
    </submittedName>
</protein>
<dbReference type="Proteomes" id="UP001304769">
    <property type="component" value="Unassembled WGS sequence"/>
</dbReference>